<dbReference type="KEGG" id="crg:105318851"/>
<name>A0A8W8NEI8_MAGGI</name>
<evidence type="ECO:0000313" key="15">
    <source>
        <dbReference type="Proteomes" id="UP000005408"/>
    </source>
</evidence>
<comment type="subcellular location">
    <subcellularLocation>
        <location evidence="2">Cytoplasm</location>
        <location evidence="2">Cytoskeleton</location>
        <location evidence="2">Cilium axoneme</location>
    </subcellularLocation>
    <subcellularLocation>
        <location evidence="1">Cytoplasm</location>
        <location evidence="1">Cytoskeleton</location>
        <location evidence="1">Cilium basal body</location>
    </subcellularLocation>
</comment>
<evidence type="ECO:0000256" key="1">
    <source>
        <dbReference type="ARBA" id="ARBA00004120"/>
    </source>
</evidence>
<feature type="compositionally biased region" description="Low complexity" evidence="11">
    <location>
        <begin position="359"/>
        <end position="369"/>
    </location>
</feature>
<dbReference type="InterPro" id="IPR041476">
    <property type="entry name" value="TRAF3IP1_C"/>
</dbReference>
<keyword evidence="6" id="KW-0206">Cytoskeleton</keyword>
<evidence type="ECO:0000256" key="4">
    <source>
        <dbReference type="ARBA" id="ARBA00022794"/>
    </source>
</evidence>
<keyword evidence="5 10" id="KW-0175">Coiled coil</keyword>
<keyword evidence="15" id="KW-1185">Reference proteome</keyword>
<evidence type="ECO:0000256" key="5">
    <source>
        <dbReference type="ARBA" id="ARBA00023054"/>
    </source>
</evidence>
<evidence type="ECO:0000256" key="11">
    <source>
        <dbReference type="SAM" id="MobiDB-lite"/>
    </source>
</evidence>
<feature type="compositionally biased region" description="Low complexity" evidence="11">
    <location>
        <begin position="302"/>
        <end position="314"/>
    </location>
</feature>
<feature type="domain" description="TRAF3-interacting protein 1 N-terminal" evidence="12">
    <location>
        <begin position="5"/>
        <end position="114"/>
    </location>
</feature>
<comment type="similarity">
    <text evidence="8">Belongs to the TRAF3IP1 family.</text>
</comment>
<dbReference type="InterPro" id="IPR042576">
    <property type="entry name" value="TRAF3IP1_N_sf"/>
</dbReference>
<dbReference type="GO" id="GO:0005930">
    <property type="term" value="C:axoneme"/>
    <property type="evidence" value="ECO:0007669"/>
    <property type="project" value="UniProtKB-SubCell"/>
</dbReference>
<dbReference type="GO" id="GO:0060271">
    <property type="term" value="P:cilium assembly"/>
    <property type="evidence" value="ECO:0007669"/>
    <property type="project" value="TreeGrafter"/>
</dbReference>
<feature type="compositionally biased region" description="Basic and acidic residues" evidence="11">
    <location>
        <begin position="384"/>
        <end position="419"/>
    </location>
</feature>
<evidence type="ECO:0000256" key="8">
    <source>
        <dbReference type="ARBA" id="ARBA00043971"/>
    </source>
</evidence>
<dbReference type="AlphaFoldDB" id="A0A8W8NEI8"/>
<protein>
    <recommendedName>
        <fullName evidence="9">TRAF3-interacting protein 1</fullName>
    </recommendedName>
</protein>
<dbReference type="GO" id="GO:0036064">
    <property type="term" value="C:ciliary basal body"/>
    <property type="evidence" value="ECO:0007669"/>
    <property type="project" value="TreeGrafter"/>
</dbReference>
<dbReference type="Pfam" id="PF17749">
    <property type="entry name" value="MIP-T3_C"/>
    <property type="match status" value="1"/>
</dbReference>
<evidence type="ECO:0000256" key="2">
    <source>
        <dbReference type="ARBA" id="ARBA00004430"/>
    </source>
</evidence>
<evidence type="ECO:0000256" key="10">
    <source>
        <dbReference type="SAM" id="Coils"/>
    </source>
</evidence>
<dbReference type="GO" id="GO:0030992">
    <property type="term" value="C:intraciliary transport particle B"/>
    <property type="evidence" value="ECO:0007669"/>
    <property type="project" value="TreeGrafter"/>
</dbReference>
<reference evidence="14" key="1">
    <citation type="submission" date="2022-08" db="UniProtKB">
        <authorList>
            <consortium name="EnsemblMetazoa"/>
        </authorList>
    </citation>
    <scope>IDENTIFICATION</scope>
    <source>
        <strain evidence="14">05x7-T-G4-1.051#20</strain>
    </source>
</reference>
<evidence type="ECO:0000256" key="3">
    <source>
        <dbReference type="ARBA" id="ARBA00022490"/>
    </source>
</evidence>
<feature type="coiled-coil region" evidence="10">
    <location>
        <begin position="423"/>
        <end position="485"/>
    </location>
</feature>
<feature type="region of interest" description="Disordered" evidence="11">
    <location>
        <begin position="126"/>
        <end position="423"/>
    </location>
</feature>
<evidence type="ECO:0000256" key="9">
    <source>
        <dbReference type="ARBA" id="ARBA00070492"/>
    </source>
</evidence>
<accession>A0A8W8NEI8</accession>
<sequence>MDPRIVKKTQDTLGKIIKKPPLTEKLLSKPPFRFLHDIITSVIKTTGFMNGLYKEEELNSENVKDKDSKIAFLQKAIDFTAMVTGKSLSVKPAKIVAGHEPEKTNEFLQCLAAAINKGVDNDEYVAKMTKGGGEPKEEKRDKSKEGSREDRKKRDSEDKKDRDKSASREKSRERHRDKEDRHKDREDRHRDKEDKKDRHRDKESRHKDKDDDKEDRHKDREERHREKKERRKHQDEESKENDPSQMNGEKEEGPTKLARPSSAKGSRRRREGRRHSSDEEDEPPKTMMATEGGDDNLPPQVSASRSLARPSSARPAPPRRKQEVMENEPAMRLGSGKPSNVIVDGGRDSEEEEDETFMVEETAAPQEPEQAPPPQQDDDEDEDHGGLVKKMLETKKELESGSQVKKTEIERPKITDAQRMKQRQQVQKEIDKLRVSIQTLTRSANPLGKVMDYVQEDLDSMQKELQRWKQENKEHALELKRERSITDKAIEPLRAQLTEVDQAIKDQLDLIAAVKSNIIRNDQKIDKMLRSIAKS</sequence>
<feature type="compositionally biased region" description="Acidic residues" evidence="11">
    <location>
        <begin position="349"/>
        <end position="358"/>
    </location>
</feature>
<dbReference type="GO" id="GO:0048731">
    <property type="term" value="P:system development"/>
    <property type="evidence" value="ECO:0007669"/>
    <property type="project" value="UniProtKB-ARBA"/>
</dbReference>
<evidence type="ECO:0000259" key="13">
    <source>
        <dbReference type="Pfam" id="PF17749"/>
    </source>
</evidence>
<dbReference type="FunFam" id="1.10.418.50:FF:000001">
    <property type="entry name" value="TRAF3-interacting protein 1 isoform X1"/>
    <property type="match status" value="1"/>
</dbReference>
<evidence type="ECO:0000259" key="12">
    <source>
        <dbReference type="Pfam" id="PF10243"/>
    </source>
</evidence>
<evidence type="ECO:0000313" key="14">
    <source>
        <dbReference type="EnsemblMetazoa" id="G5837.4:cds"/>
    </source>
</evidence>
<keyword evidence="7" id="KW-0966">Cell projection</keyword>
<feature type="compositionally biased region" description="Basic and acidic residues" evidence="11">
    <location>
        <begin position="133"/>
        <end position="224"/>
    </location>
</feature>
<proteinExistence type="inferred from homology"/>
<dbReference type="GeneID" id="105318851"/>
<evidence type="ECO:0000256" key="7">
    <source>
        <dbReference type="ARBA" id="ARBA00023273"/>
    </source>
</evidence>
<dbReference type="PANTHER" id="PTHR31363:SF0">
    <property type="entry name" value="TRAF3-INTERACTING PROTEIN 1"/>
    <property type="match status" value="1"/>
</dbReference>
<dbReference type="RefSeq" id="XP_011414446.2">
    <property type="nucleotide sequence ID" value="XM_011416144.4"/>
</dbReference>
<dbReference type="EnsemblMetazoa" id="G5837.4">
    <property type="protein sequence ID" value="G5837.4:cds"/>
    <property type="gene ID" value="G5837"/>
</dbReference>
<dbReference type="Gene3D" id="1.10.418.50">
    <property type="entry name" value="Microtubule-binding protein MIP-T3"/>
    <property type="match status" value="1"/>
</dbReference>
<keyword evidence="4" id="KW-0970">Cilium biogenesis/degradation</keyword>
<dbReference type="Pfam" id="PF10243">
    <property type="entry name" value="MIP-T3"/>
    <property type="match status" value="1"/>
</dbReference>
<dbReference type="InterPro" id="IPR040468">
    <property type="entry name" value="TRAF3IP1_N"/>
</dbReference>
<feature type="compositionally biased region" description="Basic and acidic residues" evidence="11">
    <location>
        <begin position="232"/>
        <end position="254"/>
    </location>
</feature>
<dbReference type="GO" id="GO:0048513">
    <property type="term" value="P:animal organ development"/>
    <property type="evidence" value="ECO:0007669"/>
    <property type="project" value="UniProtKB-ARBA"/>
</dbReference>
<evidence type="ECO:0000256" key="6">
    <source>
        <dbReference type="ARBA" id="ARBA00023212"/>
    </source>
</evidence>
<dbReference type="GO" id="GO:0008017">
    <property type="term" value="F:microtubule binding"/>
    <property type="evidence" value="ECO:0007669"/>
    <property type="project" value="InterPro"/>
</dbReference>
<dbReference type="Proteomes" id="UP000005408">
    <property type="component" value="Unassembled WGS sequence"/>
</dbReference>
<dbReference type="InterPro" id="IPR018799">
    <property type="entry name" value="TRAF3IP1"/>
</dbReference>
<organism evidence="14 15">
    <name type="scientific">Magallana gigas</name>
    <name type="common">Pacific oyster</name>
    <name type="synonym">Crassostrea gigas</name>
    <dbReference type="NCBI Taxonomy" id="29159"/>
    <lineage>
        <taxon>Eukaryota</taxon>
        <taxon>Metazoa</taxon>
        <taxon>Spiralia</taxon>
        <taxon>Lophotrochozoa</taxon>
        <taxon>Mollusca</taxon>
        <taxon>Bivalvia</taxon>
        <taxon>Autobranchia</taxon>
        <taxon>Pteriomorphia</taxon>
        <taxon>Ostreida</taxon>
        <taxon>Ostreoidea</taxon>
        <taxon>Ostreidae</taxon>
        <taxon>Magallana</taxon>
    </lineage>
</organism>
<dbReference type="GO" id="GO:0042073">
    <property type="term" value="P:intraciliary transport"/>
    <property type="evidence" value="ECO:0007669"/>
    <property type="project" value="TreeGrafter"/>
</dbReference>
<keyword evidence="3" id="KW-0963">Cytoplasm</keyword>
<feature type="domain" description="TRAF3-interacting protein 1 C-terminal" evidence="13">
    <location>
        <begin position="380"/>
        <end position="532"/>
    </location>
</feature>
<dbReference type="PANTHER" id="PTHR31363">
    <property type="entry name" value="TRAF3-INTERACTING PROTEIN 1"/>
    <property type="match status" value="1"/>
</dbReference>
<dbReference type="GO" id="GO:0070507">
    <property type="term" value="P:regulation of microtubule cytoskeleton organization"/>
    <property type="evidence" value="ECO:0007669"/>
    <property type="project" value="TreeGrafter"/>
</dbReference>